<dbReference type="EMBL" id="JBAWSY010000006">
    <property type="protein sequence ID" value="MEI4769989.1"/>
    <property type="molecule type" value="Genomic_DNA"/>
</dbReference>
<protein>
    <submittedName>
        <fullName evidence="1">Uncharacterized protein</fullName>
    </submittedName>
</protein>
<organism evidence="1 2">
    <name type="scientific">Psychrobacillus mangrovi</name>
    <dbReference type="NCBI Taxonomy" id="3117745"/>
    <lineage>
        <taxon>Bacteria</taxon>
        <taxon>Bacillati</taxon>
        <taxon>Bacillota</taxon>
        <taxon>Bacilli</taxon>
        <taxon>Bacillales</taxon>
        <taxon>Bacillaceae</taxon>
        <taxon>Psychrobacillus</taxon>
    </lineage>
</organism>
<accession>A0ABU8F5F1</accession>
<evidence type="ECO:0000313" key="2">
    <source>
        <dbReference type="Proteomes" id="UP001364890"/>
    </source>
</evidence>
<keyword evidence="2" id="KW-1185">Reference proteome</keyword>
<reference evidence="1 2" key="1">
    <citation type="submission" date="2024-01" db="EMBL/GenBank/DDBJ databases">
        <title>Seven novel Bacillus-like species.</title>
        <authorList>
            <person name="Liu G."/>
        </authorList>
    </citation>
    <scope>NUCLEOTIDE SEQUENCE [LARGE SCALE GENOMIC DNA]</scope>
    <source>
        <strain evidence="1 2">FJAT-51614</strain>
    </source>
</reference>
<sequence>MEINEIQKFIFHMENEQRQIILKGEIEGQSEVPSFDDIKFKGVLALLNSIDKQNFSESGNNAVFDQYLMEVEETINEMKKYN</sequence>
<gene>
    <name evidence="1" type="ORF">WAX74_10090</name>
</gene>
<dbReference type="RefSeq" id="WP_336497551.1">
    <property type="nucleotide sequence ID" value="NZ_JBAWSY010000006.1"/>
</dbReference>
<comment type="caution">
    <text evidence="1">The sequence shown here is derived from an EMBL/GenBank/DDBJ whole genome shotgun (WGS) entry which is preliminary data.</text>
</comment>
<dbReference type="Proteomes" id="UP001364890">
    <property type="component" value="Unassembled WGS sequence"/>
</dbReference>
<evidence type="ECO:0000313" key="1">
    <source>
        <dbReference type="EMBL" id="MEI4769989.1"/>
    </source>
</evidence>
<proteinExistence type="predicted"/>
<name>A0ABU8F5F1_9BACI</name>